<dbReference type="Proteomes" id="UP000838756">
    <property type="component" value="Unassembled WGS sequence"/>
</dbReference>
<accession>A0A8S4RQS2</accession>
<feature type="region of interest" description="Disordered" evidence="1">
    <location>
        <begin position="1"/>
        <end position="29"/>
    </location>
</feature>
<comment type="caution">
    <text evidence="2">The sequence shown here is derived from an EMBL/GenBank/DDBJ whole genome shotgun (WGS) entry which is preliminary data.</text>
</comment>
<evidence type="ECO:0000313" key="3">
    <source>
        <dbReference type="Proteomes" id="UP000838756"/>
    </source>
</evidence>
<dbReference type="AlphaFoldDB" id="A0A8S4RQS2"/>
<proteinExistence type="predicted"/>
<organism evidence="2 3">
    <name type="scientific">Pararge aegeria aegeria</name>
    <dbReference type="NCBI Taxonomy" id="348720"/>
    <lineage>
        <taxon>Eukaryota</taxon>
        <taxon>Metazoa</taxon>
        <taxon>Ecdysozoa</taxon>
        <taxon>Arthropoda</taxon>
        <taxon>Hexapoda</taxon>
        <taxon>Insecta</taxon>
        <taxon>Pterygota</taxon>
        <taxon>Neoptera</taxon>
        <taxon>Endopterygota</taxon>
        <taxon>Lepidoptera</taxon>
        <taxon>Glossata</taxon>
        <taxon>Ditrysia</taxon>
        <taxon>Papilionoidea</taxon>
        <taxon>Nymphalidae</taxon>
        <taxon>Satyrinae</taxon>
        <taxon>Satyrini</taxon>
        <taxon>Parargina</taxon>
        <taxon>Pararge</taxon>
    </lineage>
</organism>
<dbReference type="EMBL" id="CAKXAJ010025435">
    <property type="protein sequence ID" value="CAH2239427.1"/>
    <property type="molecule type" value="Genomic_DNA"/>
</dbReference>
<evidence type="ECO:0000313" key="2">
    <source>
        <dbReference type="EMBL" id="CAH2239427.1"/>
    </source>
</evidence>
<protein>
    <submittedName>
        <fullName evidence="2">Jg23858 protein</fullName>
    </submittedName>
</protein>
<keyword evidence="3" id="KW-1185">Reference proteome</keyword>
<evidence type="ECO:0000256" key="1">
    <source>
        <dbReference type="SAM" id="MobiDB-lite"/>
    </source>
</evidence>
<name>A0A8S4RQS2_9NEOP</name>
<sequence length="71" mass="8075">MLSAKHVERLDGKENIKRKPNWRRPMGQRSEGVERKLLLTASDGHIFLTKLGLTHGLTQGFRALVVMMMTS</sequence>
<feature type="compositionally biased region" description="Basic and acidic residues" evidence="1">
    <location>
        <begin position="1"/>
        <end position="17"/>
    </location>
</feature>
<reference evidence="2" key="1">
    <citation type="submission" date="2022-03" db="EMBL/GenBank/DDBJ databases">
        <authorList>
            <person name="Lindestad O."/>
        </authorList>
    </citation>
    <scope>NUCLEOTIDE SEQUENCE</scope>
</reference>
<gene>
    <name evidence="2" type="primary">jg23858</name>
    <name evidence="2" type="ORF">PAEG_LOCUS16133</name>
</gene>